<dbReference type="EMBL" id="FNED01000043">
    <property type="protein sequence ID" value="SDK20140.1"/>
    <property type="molecule type" value="Genomic_DNA"/>
</dbReference>
<evidence type="ECO:0000313" key="4">
    <source>
        <dbReference type="Proteomes" id="UP000182836"/>
    </source>
</evidence>
<name>A0A0M0H634_ANEMI</name>
<reference evidence="1 3" key="1">
    <citation type="submission" date="2015-07" db="EMBL/GenBank/DDBJ databases">
        <title>Fjat-14205 dsm 2895.</title>
        <authorList>
            <person name="Liu B."/>
            <person name="Wang J."/>
            <person name="Zhu Y."/>
            <person name="Liu G."/>
            <person name="Chen Q."/>
            <person name="Chen Z."/>
            <person name="Lan J."/>
            <person name="Che J."/>
            <person name="Ge C."/>
            <person name="Shi H."/>
            <person name="Pan Z."/>
            <person name="Liu X."/>
        </authorList>
    </citation>
    <scope>NUCLEOTIDE SEQUENCE [LARGE SCALE GENOMIC DNA]</scope>
    <source>
        <strain evidence="1 3">DSM 2895</strain>
    </source>
</reference>
<dbReference type="Proteomes" id="UP000037269">
    <property type="component" value="Unassembled WGS sequence"/>
</dbReference>
<dbReference type="InterPro" id="IPR009910">
    <property type="entry name" value="DUF1450"/>
</dbReference>
<keyword evidence="3" id="KW-1185">Reference proteome</keyword>
<evidence type="ECO:0000313" key="1">
    <source>
        <dbReference type="EMBL" id="KON97192.1"/>
    </source>
</evidence>
<dbReference type="GeneID" id="42307187"/>
<dbReference type="RefSeq" id="WP_043063712.1">
    <property type="nucleotide sequence ID" value="NZ_BJOA01000189.1"/>
</dbReference>
<gene>
    <name evidence="1" type="ORF">AF333_18710</name>
    <name evidence="2" type="ORF">SAMN04487909_14319</name>
</gene>
<proteinExistence type="predicted"/>
<reference evidence="2 4" key="2">
    <citation type="submission" date="2016-10" db="EMBL/GenBank/DDBJ databases">
        <authorList>
            <person name="de Groot N.N."/>
        </authorList>
    </citation>
    <scope>NUCLEOTIDE SEQUENCE [LARGE SCALE GENOMIC DNA]</scope>
    <source>
        <strain evidence="2 4">DSM 2895</strain>
    </source>
</reference>
<dbReference type="PATRIC" id="fig|47500.9.peg.5349"/>
<evidence type="ECO:0000313" key="3">
    <source>
        <dbReference type="Proteomes" id="UP000037269"/>
    </source>
</evidence>
<dbReference type="Proteomes" id="UP000182836">
    <property type="component" value="Unassembled WGS sequence"/>
</dbReference>
<dbReference type="EMBL" id="LGUG01000004">
    <property type="protein sequence ID" value="KON97192.1"/>
    <property type="molecule type" value="Genomic_DNA"/>
</dbReference>
<dbReference type="AlphaFoldDB" id="A0A0M0H634"/>
<dbReference type="Pfam" id="PF07293">
    <property type="entry name" value="DUF1450"/>
    <property type="match status" value="1"/>
</dbReference>
<dbReference type="STRING" id="47500.AF333_18710"/>
<dbReference type="OrthoDB" id="1645211at2"/>
<evidence type="ECO:0000313" key="2">
    <source>
        <dbReference type="EMBL" id="SDK20140.1"/>
    </source>
</evidence>
<protein>
    <submittedName>
        <fullName evidence="2">Uncharacterized protein YuzB, UPF0349 family</fullName>
    </submittedName>
</protein>
<sequence>MKYTAKFCPNNCEKEIKQVKDKLGQLPDIEIVDDFCVLYCGQCLVQPFTLLNGKNIAADNAKDLLEKIYAYMEEAKAKC</sequence>
<accession>A0A0M0H634</accession>
<organism evidence="1 3">
    <name type="scientific">Aneurinibacillus migulanus</name>
    <name type="common">Bacillus migulanus</name>
    <dbReference type="NCBI Taxonomy" id="47500"/>
    <lineage>
        <taxon>Bacteria</taxon>
        <taxon>Bacillati</taxon>
        <taxon>Bacillota</taxon>
        <taxon>Bacilli</taxon>
        <taxon>Bacillales</taxon>
        <taxon>Paenibacillaceae</taxon>
        <taxon>Aneurinibacillus group</taxon>
        <taxon>Aneurinibacillus</taxon>
    </lineage>
</organism>